<dbReference type="PROSITE" id="PS50931">
    <property type="entry name" value="HTH_LYSR"/>
    <property type="match status" value="1"/>
</dbReference>
<dbReference type="InterPro" id="IPR036390">
    <property type="entry name" value="WH_DNA-bd_sf"/>
</dbReference>
<sequence length="308" mass="34145">MATPLDHLDWDDLKLFLRAVRSKSVTGAARVLNVSHSTVSRRLNRLEYAVGAALFERSRDGLVLTTTGMTVLRRAEEIELGINSLRSDMSSRNEISGTVRLATMEGIASLYLSSHLTSLQEKYPDLLLELVTSPQTVRVARREADLFVSFFKPQGTALVSECIGHFSTGLYASSSYLEKYGIPENRDDLQKHRFVGYVEELVQVEAVRWLEELVPHPIFSITSNSMIAQTFAAAGGAGIVALPEFALGIRTGLVKVLPDLRGRREVWLSVHQDIANLSRIRAVVKFLKDLLHADEAKLGGREVWTLAG</sequence>
<dbReference type="GO" id="GO:0043565">
    <property type="term" value="F:sequence-specific DNA binding"/>
    <property type="evidence" value="ECO:0007669"/>
    <property type="project" value="TreeGrafter"/>
</dbReference>
<dbReference type="PANTHER" id="PTHR30537">
    <property type="entry name" value="HTH-TYPE TRANSCRIPTIONAL REGULATOR"/>
    <property type="match status" value="1"/>
</dbReference>
<dbReference type="PANTHER" id="PTHR30537:SF3">
    <property type="entry name" value="TRANSCRIPTIONAL REGULATORY PROTEIN"/>
    <property type="match status" value="1"/>
</dbReference>
<dbReference type="SUPFAM" id="SSF53850">
    <property type="entry name" value="Periplasmic binding protein-like II"/>
    <property type="match status" value="1"/>
</dbReference>
<protein>
    <submittedName>
        <fullName evidence="6">DNA-binding transcriptional LysR family regulator</fullName>
    </submittedName>
</protein>
<dbReference type="RefSeq" id="WP_183609100.1">
    <property type="nucleotide sequence ID" value="NZ_JACHAZ010000005.1"/>
</dbReference>
<dbReference type="EMBL" id="JACIGO010000006">
    <property type="protein sequence ID" value="MBB4292378.1"/>
    <property type="molecule type" value="Genomic_DNA"/>
</dbReference>
<dbReference type="Pfam" id="PF00126">
    <property type="entry name" value="HTH_1"/>
    <property type="match status" value="1"/>
</dbReference>
<reference evidence="6 7" key="1">
    <citation type="submission" date="2020-08" db="EMBL/GenBank/DDBJ databases">
        <title>Genomic Encyclopedia of Type Strains, Phase IV (KMG-V): Genome sequencing to study the core and pangenomes of soil and plant-associated prokaryotes.</title>
        <authorList>
            <person name="Whitman W."/>
        </authorList>
    </citation>
    <scope>NUCLEOTIDE SEQUENCE [LARGE SCALE GENOMIC DNA]</scope>
    <source>
        <strain evidence="6 7">SEMIA 415</strain>
    </source>
</reference>
<dbReference type="InterPro" id="IPR000847">
    <property type="entry name" value="LysR_HTH_N"/>
</dbReference>
<feature type="domain" description="HTH lysR-type" evidence="5">
    <location>
        <begin position="8"/>
        <end position="65"/>
    </location>
</feature>
<accession>A0AAE2SZ76</accession>
<organism evidence="6 7">
    <name type="scientific">Rhizobium leguminosarum</name>
    <dbReference type="NCBI Taxonomy" id="384"/>
    <lineage>
        <taxon>Bacteria</taxon>
        <taxon>Pseudomonadati</taxon>
        <taxon>Pseudomonadota</taxon>
        <taxon>Alphaproteobacteria</taxon>
        <taxon>Hyphomicrobiales</taxon>
        <taxon>Rhizobiaceae</taxon>
        <taxon>Rhizobium/Agrobacterium group</taxon>
        <taxon>Rhizobium</taxon>
    </lineage>
</organism>
<dbReference type="SUPFAM" id="SSF46785">
    <property type="entry name" value="Winged helix' DNA-binding domain"/>
    <property type="match status" value="1"/>
</dbReference>
<dbReference type="GO" id="GO:0003700">
    <property type="term" value="F:DNA-binding transcription factor activity"/>
    <property type="evidence" value="ECO:0007669"/>
    <property type="project" value="InterPro"/>
</dbReference>
<dbReference type="AlphaFoldDB" id="A0AAE2SZ76"/>
<evidence type="ECO:0000256" key="4">
    <source>
        <dbReference type="ARBA" id="ARBA00023163"/>
    </source>
</evidence>
<evidence type="ECO:0000256" key="1">
    <source>
        <dbReference type="ARBA" id="ARBA00009437"/>
    </source>
</evidence>
<dbReference type="InterPro" id="IPR005119">
    <property type="entry name" value="LysR_subst-bd"/>
</dbReference>
<proteinExistence type="inferred from homology"/>
<evidence type="ECO:0000256" key="2">
    <source>
        <dbReference type="ARBA" id="ARBA00023015"/>
    </source>
</evidence>
<dbReference type="GO" id="GO:0006351">
    <property type="term" value="P:DNA-templated transcription"/>
    <property type="evidence" value="ECO:0007669"/>
    <property type="project" value="TreeGrafter"/>
</dbReference>
<gene>
    <name evidence="6" type="ORF">GGE16_004457</name>
</gene>
<keyword evidence="4" id="KW-0804">Transcription</keyword>
<evidence type="ECO:0000313" key="7">
    <source>
        <dbReference type="Proteomes" id="UP000538507"/>
    </source>
</evidence>
<evidence type="ECO:0000313" key="6">
    <source>
        <dbReference type="EMBL" id="MBB4292378.1"/>
    </source>
</evidence>
<name>A0AAE2SZ76_RHILE</name>
<dbReference type="InterPro" id="IPR058163">
    <property type="entry name" value="LysR-type_TF_proteobact-type"/>
</dbReference>
<comment type="caution">
    <text evidence="6">The sequence shown here is derived from an EMBL/GenBank/DDBJ whole genome shotgun (WGS) entry which is preliminary data.</text>
</comment>
<keyword evidence="3 6" id="KW-0238">DNA-binding</keyword>
<dbReference type="Gene3D" id="1.10.10.10">
    <property type="entry name" value="Winged helix-like DNA-binding domain superfamily/Winged helix DNA-binding domain"/>
    <property type="match status" value="1"/>
</dbReference>
<keyword evidence="2" id="KW-0805">Transcription regulation</keyword>
<dbReference type="Gene3D" id="3.40.190.290">
    <property type="match status" value="1"/>
</dbReference>
<dbReference type="Pfam" id="PF03466">
    <property type="entry name" value="LysR_substrate"/>
    <property type="match status" value="1"/>
</dbReference>
<dbReference type="InterPro" id="IPR036388">
    <property type="entry name" value="WH-like_DNA-bd_sf"/>
</dbReference>
<evidence type="ECO:0000259" key="5">
    <source>
        <dbReference type="PROSITE" id="PS50931"/>
    </source>
</evidence>
<dbReference type="Proteomes" id="UP000538507">
    <property type="component" value="Unassembled WGS sequence"/>
</dbReference>
<comment type="similarity">
    <text evidence="1">Belongs to the LysR transcriptional regulatory family.</text>
</comment>
<evidence type="ECO:0000256" key="3">
    <source>
        <dbReference type="ARBA" id="ARBA00023125"/>
    </source>
</evidence>